<dbReference type="Proteomes" id="UP001642406">
    <property type="component" value="Unassembled WGS sequence"/>
</dbReference>
<evidence type="ECO:0000256" key="5">
    <source>
        <dbReference type="ARBA" id="ARBA00022946"/>
    </source>
</evidence>
<comment type="similarity">
    <text evidence="2">Belongs to the complex I LYR family. MZM1 subfamily.</text>
</comment>
<evidence type="ECO:0000256" key="7">
    <source>
        <dbReference type="ARBA" id="ARBA00023186"/>
    </source>
</evidence>
<comment type="caution">
    <text evidence="9">The sequence shown here is derived from an EMBL/GenBank/DDBJ whole genome shotgun (WGS) entry which is preliminary data.</text>
</comment>
<dbReference type="PANTHER" id="PTHR46749:SF1">
    <property type="entry name" value="COMPLEX III ASSEMBLY FACTOR LYRM7"/>
    <property type="match status" value="1"/>
</dbReference>
<accession>A0ABP0CA36</accession>
<dbReference type="InterPro" id="IPR050435">
    <property type="entry name" value="MZM1/LYRM7"/>
</dbReference>
<dbReference type="CDD" id="cd20267">
    <property type="entry name" value="Complex1_LYR_LYRM7"/>
    <property type="match status" value="1"/>
</dbReference>
<evidence type="ECO:0000256" key="2">
    <source>
        <dbReference type="ARBA" id="ARBA00009949"/>
    </source>
</evidence>
<evidence type="ECO:0000256" key="4">
    <source>
        <dbReference type="ARBA" id="ARBA00015108"/>
    </source>
</evidence>
<dbReference type="EMBL" id="CAWUHC010000075">
    <property type="protein sequence ID" value="CAK7228922.1"/>
    <property type="molecule type" value="Genomic_DNA"/>
</dbReference>
<evidence type="ECO:0000256" key="8">
    <source>
        <dbReference type="ARBA" id="ARBA00025268"/>
    </source>
</evidence>
<protein>
    <recommendedName>
        <fullName evidence="4">Mitochondrial zinc maintenance protein 1, mitochondrial</fullName>
    </recommendedName>
</protein>
<keyword evidence="10" id="KW-1185">Reference proteome</keyword>
<organism evidence="9 10">
    <name type="scientific">Sporothrix bragantina</name>
    <dbReference type="NCBI Taxonomy" id="671064"/>
    <lineage>
        <taxon>Eukaryota</taxon>
        <taxon>Fungi</taxon>
        <taxon>Dikarya</taxon>
        <taxon>Ascomycota</taxon>
        <taxon>Pezizomycotina</taxon>
        <taxon>Sordariomycetes</taxon>
        <taxon>Sordariomycetidae</taxon>
        <taxon>Ophiostomatales</taxon>
        <taxon>Ophiostomataceae</taxon>
        <taxon>Sporothrix</taxon>
    </lineage>
</organism>
<comment type="function">
    <text evidence="8">Assembly factor required for Rieske Fe-S protein RIP1 incorporation into the cytochrome b-c1 (CIII) complex. Functions as a chaperone, binding to this subunit within the mitochondrial matrix and stabilizing it prior to its translocation and insertion into the late CIII dimeric intermediate within the mitochondrial inner membrane. Modulates the mitochondrial matrix zinc pool.</text>
</comment>
<evidence type="ECO:0000256" key="1">
    <source>
        <dbReference type="ARBA" id="ARBA00004305"/>
    </source>
</evidence>
<sequence length="112" mass="12432">MAALVAYRNLFRAAKLAFEGDARVLSEAHQQIRNKFRENASLPASDPAVQPAIQHAEEVASFLRQNVVQGKKEKDGVYRLRIHEETERGDNDTIKIGGGKTVKIDGKTCADR</sequence>
<evidence type="ECO:0000313" key="10">
    <source>
        <dbReference type="Proteomes" id="UP001642406"/>
    </source>
</evidence>
<dbReference type="PANTHER" id="PTHR46749">
    <property type="entry name" value="COMPLEX III ASSEMBLY FACTOR LYRM7"/>
    <property type="match status" value="1"/>
</dbReference>
<evidence type="ECO:0000256" key="6">
    <source>
        <dbReference type="ARBA" id="ARBA00023128"/>
    </source>
</evidence>
<evidence type="ECO:0000313" key="9">
    <source>
        <dbReference type="EMBL" id="CAK7228922.1"/>
    </source>
</evidence>
<keyword evidence="5" id="KW-0809">Transit peptide</keyword>
<keyword evidence="7" id="KW-0143">Chaperone</keyword>
<dbReference type="InterPro" id="IPR045298">
    <property type="entry name" value="Complex1_LYR_LYRM7"/>
</dbReference>
<keyword evidence="6" id="KW-0496">Mitochondrion</keyword>
<evidence type="ECO:0000256" key="3">
    <source>
        <dbReference type="ARBA" id="ARBA00011589"/>
    </source>
</evidence>
<comment type="subunit">
    <text evidence="3">Interacts with RIP1.</text>
</comment>
<proteinExistence type="inferred from homology"/>
<reference evidence="9 10" key="1">
    <citation type="submission" date="2024-01" db="EMBL/GenBank/DDBJ databases">
        <authorList>
            <person name="Allen C."/>
            <person name="Tagirdzhanova G."/>
        </authorList>
    </citation>
    <scope>NUCLEOTIDE SEQUENCE [LARGE SCALE GENOMIC DNA]</scope>
</reference>
<name>A0ABP0CA36_9PEZI</name>
<comment type="subcellular location">
    <subcellularLocation>
        <location evidence="1">Mitochondrion matrix</location>
    </subcellularLocation>
</comment>
<gene>
    <name evidence="9" type="primary">MZM1</name>
    <name evidence="9" type="ORF">SBRCBS47491_007073</name>
</gene>